<evidence type="ECO:0000256" key="2">
    <source>
        <dbReference type="ARBA" id="ARBA00022737"/>
    </source>
</evidence>
<feature type="repeat" description="WD" evidence="3">
    <location>
        <begin position="2521"/>
        <end position="2551"/>
    </location>
</feature>
<feature type="repeat" description="WD" evidence="3">
    <location>
        <begin position="2043"/>
        <end position="2077"/>
    </location>
</feature>
<gene>
    <name evidence="7" type="primary">TEP1</name>
</gene>
<dbReference type="GeneID" id="117349979"/>
<keyword evidence="2" id="KW-0677">Repeat</keyword>
<feature type="repeat" description="WD" evidence="3">
    <location>
        <begin position="2221"/>
        <end position="2252"/>
    </location>
</feature>
<dbReference type="Pfam" id="PF00400">
    <property type="entry name" value="WD40"/>
    <property type="match status" value="6"/>
</dbReference>
<feature type="repeat" description="WD" evidence="3">
    <location>
        <begin position="2088"/>
        <end position="2128"/>
    </location>
</feature>
<dbReference type="InterPro" id="IPR011047">
    <property type="entry name" value="Quinoprotein_ADH-like_sf"/>
</dbReference>
<dbReference type="OrthoDB" id="427368at2759"/>
<dbReference type="InParanoid" id="A0A6P8PWW6"/>
<feature type="domain" description="TROVE" evidence="5">
    <location>
        <begin position="182"/>
        <end position="627"/>
    </location>
</feature>
<dbReference type="PROSITE" id="PS50294">
    <property type="entry name" value="WD_REPEATS_REGION"/>
    <property type="match status" value="5"/>
</dbReference>
<sequence>MEGPAPALALGVIPQRPSILTPENRILMAHSSLGLRQGVSLQSERPSLASPSLGLPWSLWKPMDLLSTHALSGTSACPLMRTKELSGVADTRNRLLGTGSSLDMCRTQALGSPMPQTASVILEPSPVTSGKVSDACIAISPGPYEAEEESEDLLNISAAMPDYDLLLTEADLGPSRAARVPEFCQSLPDLEEQLNEKKLALINAVCCSLVESPKFEDPDDPTRKALMRLAEDVTEADPEFLLKVALYTRQELNIRSTANFLLALAAWIPASRPHLRRYFCAAVQLPSDWLQIPKIYQSLTGPDAKPFSFPSCLRRAMEIKFRQFNEYQLAKYNTRAQRGKHTTRKHRTPEELRQRNWRLKSVFFRALENQKPGSSSSQQKQKSRPKPDLFSMKKLIQRLHISEPVNYVMALLGCRYPSDLASFSRSGLPGPWDSHLSGKRMKLKQPETWERELSLRGNVPEVWEELIDHRKLPFMAMLRNLRNMIKAGISPQHHSKIMARLLDKESVIRSRQFPFRFLSAYKVILELEEESKRVENVFPTTMQILETIFAKNFRKGDGVFQVLRNNPRNSKWRRAAMSVPAVFRMVQRAKKKLRSLCTDTTLLNRYRQALEAAIHISARHNIPPLPGRTLIFCCVDAVMKQPSQMAKDFCCPGALGEGASGQNSKLTVLELALLLSLMVQGVSEDARLVLYSGSACEEASVDSESILGRVGTLLQQIERDDMKWNSTKGRRCHPLTQYILSLVTHKEQVDTFLMLSLHPADASFTSALRLYRHRINANGLFINILPEATSLNDLMPSQHRNDVTLCGFNEQVLKFIAERGGARLLQHVEKIDEIFRIPKDEGTLRRVKTVESLSHPGAFIPKLRWRSVRVFISSTFRDMHGERDILIRWVFPALRARAAHHFLSLEEIDLRWGVTEEDTRGNRQLSLCLSEVSHCQLFVGILGERYGYIPDEYSIPNMPEHEWVRSYPKGRSVTELEIMQFQNQESNIDPPRAFFYLRDPAFLRSVPDRWQKDFAAESLDAERKMTELTSQVAELKQTTCRRYSCQWGGVADGKPFVKELDVFGTMVLQDIWEAIEKNFIKEQPMEDEEEMIQEAYQEYQQRQFCARKKQLLSLDDGERWPGQAQGGRLFLVSGGPSEGKTVFIAALAHKLRCTIEETKRPLDSAPSCNVIFHFVDAKPDARNVVLMLTRICSLLNKCLKREGEVPRSHRGLVREFEYLLQLVSQSLRGSQSLTLLVDGADCLCGESGEPSSDWIPEFLPRRVQLVLSLDEGSSLQCSLMRRCDVSTLLLGPLEPLDRAEIVRQTLAVYGKKLEESAFNNQMRLLLIKKGSQKPLYLKLASEDLRAFAVYEKVSGRIQRFPATLPPLLQHILGSLEQEHGTETVMLALSALLLSRTGLRECDLYVMLCAQVKLASHSRPLAWEEVLRAMERQEAALSMAAFSYLLRSLQCMLGLRAPSRASDPRLQLSGSLLRDAMEQRYLGRPGLKAEVHLFLATYFWRSSDPLCEDPTGNPDADSLCALPYHLVHCGHKDLLGMLLTDLRFLSLHTELGQLPQLCKGYSLYSASTTVDADRGEFPPPASDVEVYWEFVQRNVTLLCRYPVLFLQQVLNEPEASPVCQQAQKLLGKGSVGLLKQGRGLRLMKWVNKPSTLRKVNSKVMPIPSTPSCVGISTSGRTAAVGTSEGSLYLLDLESGQEVRSLATSCDGISACIFLSEGSLCTASFDGKLEMWNTRDGCRLFLIEAHRRDITSCALSPDGKLLVSVSLDHHLKLWNSSRGTLVGSWFSPHPLNCVTFHPESQFVAMGSWDKLICIRKTLTWELVSTLSGHSSTVRELSFSPAGNALASAALDGEVRLWAWREQVLLAAFQAHHGVAEVVRFVGHGEYLVTAGEDHKVQVWSGHLGQLMRSYGAECKSPALSISVSPEGSMLAVGHQSECVKIYNLHEGCLTTECDVGDAAVLSLVWLQKDFLATAGSDKTVRLWEVSLHQARHWGVGEGHEGAVVFMAYSNGVLASASDDCSVLLWSLPLPLSDQRKGPMSPTAALRAHTAGVTCCAFSPDGRYLATGSKDRSLLSWDVSASPPCLLQEMVASHRDWVTGCAWMTASQLLSCSSDCTVCLWDPLSGQHLREFLGHKSAVSSVFAMGDLVVSTSRDGVLKLWNQDGVELTSIPAHCSQINQCISACTLGEAAAGRRESNFQVITAGADGICKLWSPLLVELVATLTGHSAGVCAATAAWDAPSFLTVARDCTLRLWPLPPYEGGGVIRKHRGAVTAVAWSPDGKLAVSASDCGDVVIWSGARASDTVQVSKCAVRAVLFTSPCSFLVASDDQKVSHWDLDYGHEQEHTHPNQRYSLDINCLVTGMGLTHASCAVLGTVRGDLLILNLEKGHLNCVSCTLGYQSEVFYSQVTATTGDQMCLLENSQNPALHLISMTEAGDCEAQMLVDLGSWKATERHHQITQAHPEFGLADSGGRLWVETQRVAKRDFNRDQWDVEFATRKKKKMKHSDKSPDFSVLEVQSWETKQVHSDVITALQVLDDLIITASLDGDVKLWDRPSLKQLGLFRCDGSVSCLQSSPRYSSEMVCGDTLGNVYFFTSL</sequence>
<feature type="repeat" description="WD" evidence="3">
    <location>
        <begin position="1994"/>
        <end position="2025"/>
    </location>
</feature>
<protein>
    <submittedName>
        <fullName evidence="7">Telomerase protein component 1 isoform X1</fullName>
    </submittedName>
</protein>
<feature type="repeat" description="WD" evidence="3">
    <location>
        <begin position="1866"/>
        <end position="1907"/>
    </location>
</feature>
<evidence type="ECO:0000256" key="1">
    <source>
        <dbReference type="ARBA" id="ARBA00022574"/>
    </source>
</evidence>
<dbReference type="Pfam" id="PF05731">
    <property type="entry name" value="TROVE"/>
    <property type="match status" value="1"/>
</dbReference>
<dbReference type="InterPro" id="IPR027417">
    <property type="entry name" value="P-loop_NTPase"/>
</dbReference>
<accession>A0A6P8PWW6</accession>
<evidence type="ECO:0000259" key="5">
    <source>
        <dbReference type="PROSITE" id="PS50988"/>
    </source>
</evidence>
<dbReference type="PROSITE" id="PS50082">
    <property type="entry name" value="WD_REPEATS_2"/>
    <property type="match status" value="11"/>
</dbReference>
<name>A0A6P8PWW6_GEOSA</name>
<dbReference type="GO" id="GO:0005697">
    <property type="term" value="C:telomerase holoenzyme complex"/>
    <property type="evidence" value="ECO:0007669"/>
    <property type="project" value="TreeGrafter"/>
</dbReference>
<dbReference type="SUPFAM" id="SSF140864">
    <property type="entry name" value="TROVE domain-like"/>
    <property type="match status" value="1"/>
</dbReference>
<dbReference type="FunCoup" id="A0A6P8PWW6">
    <property type="interactions" value="119"/>
</dbReference>
<dbReference type="PANTHER" id="PTHR44791">
    <property type="entry name" value="TELOMERASE PROTEIN COMPONENT 1 TEP1"/>
    <property type="match status" value="1"/>
</dbReference>
<dbReference type="RefSeq" id="XP_033779691.1">
    <property type="nucleotide sequence ID" value="XM_033923800.1"/>
</dbReference>
<dbReference type="PROSITE" id="PS50988">
    <property type="entry name" value="TROVE"/>
    <property type="match status" value="1"/>
</dbReference>
<evidence type="ECO:0000313" key="6">
    <source>
        <dbReference type="Proteomes" id="UP000515159"/>
    </source>
</evidence>
<dbReference type="SUPFAM" id="SSF50978">
    <property type="entry name" value="WD40 repeat-like"/>
    <property type="match status" value="2"/>
</dbReference>
<feature type="repeat" description="WD" evidence="3">
    <location>
        <begin position="1741"/>
        <end position="1782"/>
    </location>
</feature>
<dbReference type="InterPro" id="IPR008858">
    <property type="entry name" value="TROVE_dom"/>
</dbReference>
<dbReference type="SUPFAM" id="SSF52540">
    <property type="entry name" value="P-loop containing nucleoside triphosphate hydrolases"/>
    <property type="match status" value="1"/>
</dbReference>
<feature type="repeat" description="WD" evidence="3">
    <location>
        <begin position="1968"/>
        <end position="1984"/>
    </location>
</feature>
<reference evidence="7" key="1">
    <citation type="submission" date="2025-08" db="UniProtKB">
        <authorList>
            <consortium name="RefSeq"/>
        </authorList>
    </citation>
    <scope>IDENTIFICATION</scope>
</reference>
<dbReference type="Gene3D" id="1.25.40.370">
    <property type="match status" value="1"/>
</dbReference>
<dbReference type="KEGG" id="gsh:117349979"/>
<dbReference type="Pfam" id="PF25047">
    <property type="entry name" value="Beta-prop_TEP1_2nd"/>
    <property type="match status" value="1"/>
</dbReference>
<dbReference type="InterPro" id="IPR052652">
    <property type="entry name" value="Telomerase_Complex_Comp"/>
</dbReference>
<proteinExistence type="predicted"/>
<feature type="compositionally biased region" description="Low complexity" evidence="4">
    <location>
        <begin position="370"/>
        <end position="380"/>
    </location>
</feature>
<dbReference type="GO" id="GO:0003720">
    <property type="term" value="F:telomerase activity"/>
    <property type="evidence" value="ECO:0007669"/>
    <property type="project" value="TreeGrafter"/>
</dbReference>
<dbReference type="InterPro" id="IPR045804">
    <property type="entry name" value="DUF5920"/>
</dbReference>
<dbReference type="GO" id="GO:0070034">
    <property type="term" value="F:telomerase RNA binding"/>
    <property type="evidence" value="ECO:0007669"/>
    <property type="project" value="TreeGrafter"/>
</dbReference>
<feature type="repeat" description="WD" evidence="3">
    <location>
        <begin position="1824"/>
        <end position="1855"/>
    </location>
</feature>
<dbReference type="Pfam" id="PF13271">
    <property type="entry name" value="DUF4062"/>
    <property type="match status" value="1"/>
</dbReference>
<dbReference type="GO" id="GO:0000722">
    <property type="term" value="P:telomere maintenance via recombination"/>
    <property type="evidence" value="ECO:0007669"/>
    <property type="project" value="TreeGrafter"/>
</dbReference>
<dbReference type="InterPro" id="IPR036465">
    <property type="entry name" value="vWFA_dom_sf"/>
</dbReference>
<evidence type="ECO:0000256" key="4">
    <source>
        <dbReference type="SAM" id="MobiDB-lite"/>
    </source>
</evidence>
<dbReference type="InterPro" id="IPR001680">
    <property type="entry name" value="WD40_rpt"/>
</dbReference>
<dbReference type="InterPro" id="IPR037214">
    <property type="entry name" value="TROVE_dom_sf"/>
</dbReference>
<feature type="repeat" description="WD" evidence="3">
    <location>
        <begin position="2129"/>
        <end position="2159"/>
    </location>
</feature>
<dbReference type="Pfam" id="PF19334">
    <property type="entry name" value="DUF5920"/>
    <property type="match status" value="1"/>
</dbReference>
<dbReference type="PROSITE" id="PS00678">
    <property type="entry name" value="WD_REPEATS_1"/>
    <property type="match status" value="2"/>
</dbReference>
<organism evidence="6 7">
    <name type="scientific">Geotrypetes seraphini</name>
    <name type="common">Gaboon caecilian</name>
    <name type="synonym">Caecilia seraphini</name>
    <dbReference type="NCBI Taxonomy" id="260995"/>
    <lineage>
        <taxon>Eukaryota</taxon>
        <taxon>Metazoa</taxon>
        <taxon>Chordata</taxon>
        <taxon>Craniata</taxon>
        <taxon>Vertebrata</taxon>
        <taxon>Euteleostomi</taxon>
        <taxon>Amphibia</taxon>
        <taxon>Gymnophiona</taxon>
        <taxon>Geotrypetes</taxon>
    </lineage>
</organism>
<dbReference type="InterPro" id="IPR025139">
    <property type="entry name" value="DUF4062"/>
</dbReference>
<dbReference type="Gene3D" id="3.40.50.410">
    <property type="entry name" value="von Willebrand factor, type A domain"/>
    <property type="match status" value="1"/>
</dbReference>
<dbReference type="SMART" id="SM00320">
    <property type="entry name" value="WD40"/>
    <property type="match status" value="17"/>
</dbReference>
<dbReference type="Pfam" id="PF25048">
    <property type="entry name" value="Beta-prop_TEP1_C"/>
    <property type="match status" value="1"/>
</dbReference>
<dbReference type="InterPro" id="IPR056829">
    <property type="entry name" value="Beta-prop_TEP1_2nd"/>
</dbReference>
<keyword evidence="1 3" id="KW-0853">WD repeat</keyword>
<feature type="region of interest" description="Disordered" evidence="4">
    <location>
        <begin position="369"/>
        <end position="388"/>
    </location>
</feature>
<dbReference type="InterPro" id="IPR015943">
    <property type="entry name" value="WD40/YVTN_repeat-like_dom_sf"/>
</dbReference>
<dbReference type="CDD" id="cd00200">
    <property type="entry name" value="WD40"/>
    <property type="match status" value="3"/>
</dbReference>
<keyword evidence="6" id="KW-1185">Reference proteome</keyword>
<dbReference type="InterPro" id="IPR036322">
    <property type="entry name" value="WD40_repeat_dom_sf"/>
</dbReference>
<dbReference type="PANTHER" id="PTHR44791:SF1">
    <property type="entry name" value="TELOMERASE PROTEIN COMPONENT 1"/>
    <property type="match status" value="1"/>
</dbReference>
<dbReference type="Proteomes" id="UP000515159">
    <property type="component" value="Chromosome 16"/>
</dbReference>
<dbReference type="Gene3D" id="2.130.10.10">
    <property type="entry name" value="YVTN repeat-like/Quinoprotein amine dehydrogenase"/>
    <property type="match status" value="6"/>
</dbReference>
<dbReference type="InterPro" id="IPR019775">
    <property type="entry name" value="WD40_repeat_CS"/>
</dbReference>
<dbReference type="SUPFAM" id="SSF50998">
    <property type="entry name" value="Quinoprotein alcohol dehydrogenase-like"/>
    <property type="match status" value="1"/>
</dbReference>
<feature type="repeat" description="WD" evidence="3">
    <location>
        <begin position="2263"/>
        <end position="2295"/>
    </location>
</feature>
<dbReference type="CTD" id="7011"/>
<evidence type="ECO:0000256" key="3">
    <source>
        <dbReference type="PROSITE-ProRule" id="PRU00221"/>
    </source>
</evidence>
<evidence type="ECO:0000313" key="7">
    <source>
        <dbReference type="RefSeq" id="XP_033779691.1"/>
    </source>
</evidence>
<dbReference type="InterPro" id="IPR056828">
    <property type="entry name" value="Beta-prop_TEP1_C"/>
</dbReference>